<organism evidence="3 4">
    <name type="scientific">Candidatus Nealsonbacteria bacterium CG08_land_8_20_14_0_20_38_20</name>
    <dbReference type="NCBI Taxonomy" id="1974705"/>
    <lineage>
        <taxon>Bacteria</taxon>
        <taxon>Candidatus Nealsoniibacteriota</taxon>
    </lineage>
</organism>
<dbReference type="SUPFAM" id="SSF52540">
    <property type="entry name" value="P-loop containing nucleoside triphosphate hydrolases"/>
    <property type="match status" value="1"/>
</dbReference>
<dbReference type="Gene3D" id="3.40.50.300">
    <property type="entry name" value="P-loop containing nucleotide triphosphate hydrolases"/>
    <property type="match status" value="1"/>
</dbReference>
<dbReference type="InterPro" id="IPR025420">
    <property type="entry name" value="DUF4143"/>
</dbReference>
<dbReference type="Pfam" id="PF13635">
    <property type="entry name" value="DUF4143"/>
    <property type="match status" value="1"/>
</dbReference>
<name>A0A2H0YN23_9BACT</name>
<proteinExistence type="predicted"/>
<evidence type="ECO:0000259" key="1">
    <source>
        <dbReference type="Pfam" id="PF13173"/>
    </source>
</evidence>
<accession>A0A2H0YN23</accession>
<comment type="caution">
    <text evidence="3">The sequence shown here is derived from an EMBL/GenBank/DDBJ whole genome shotgun (WGS) entry which is preliminary data.</text>
</comment>
<dbReference type="Proteomes" id="UP000230088">
    <property type="component" value="Unassembled WGS sequence"/>
</dbReference>
<dbReference type="PANTHER" id="PTHR33295:SF8">
    <property type="entry name" value="AAA+ ATPASE DOMAIN-CONTAINING PROTEIN"/>
    <property type="match status" value="1"/>
</dbReference>
<reference evidence="4" key="1">
    <citation type="submission" date="2017-09" db="EMBL/GenBank/DDBJ databases">
        <title>Depth-based differentiation of microbial function through sediment-hosted aquifers and enrichment of novel symbionts in the deep terrestrial subsurface.</title>
        <authorList>
            <person name="Probst A.J."/>
            <person name="Ladd B."/>
            <person name="Jarett J.K."/>
            <person name="Geller-Mcgrath D.E."/>
            <person name="Sieber C.M.K."/>
            <person name="Emerson J.B."/>
            <person name="Anantharaman K."/>
            <person name="Thomas B.C."/>
            <person name="Malmstrom R."/>
            <person name="Stieglmeier M."/>
            <person name="Klingl A."/>
            <person name="Woyke T."/>
            <person name="Ryan C.M."/>
            <person name="Banfield J.F."/>
        </authorList>
    </citation>
    <scope>NUCLEOTIDE SEQUENCE [LARGE SCALE GENOMIC DNA]</scope>
</reference>
<feature type="domain" description="AAA" evidence="1">
    <location>
        <begin position="36"/>
        <end position="163"/>
    </location>
</feature>
<dbReference type="Pfam" id="PF13173">
    <property type="entry name" value="AAA_14"/>
    <property type="match status" value="1"/>
</dbReference>
<feature type="domain" description="DUF4143" evidence="2">
    <location>
        <begin position="216"/>
        <end position="369"/>
    </location>
</feature>
<dbReference type="PANTHER" id="PTHR33295">
    <property type="entry name" value="ATPASE"/>
    <property type="match status" value="1"/>
</dbReference>
<gene>
    <name evidence="3" type="ORF">COT33_03340</name>
</gene>
<protein>
    <submittedName>
        <fullName evidence="3">AAA family ATPase</fullName>
    </submittedName>
</protein>
<sequence length="428" mass="51210">MKQLLEEIIKEWWSQKLPKINPREINLLNLFSKKVNKAISVIGFRRVGKTYLLLELAQKLGQENCIYVNFEDERIPEKTEVLTLFLEVIKELRDREKMTFLLLDEIQNIPKWSKWARRVMDTCNYPIFLSGSSSKLSSKEIPTELRGRTLTCYLFPLSFREFLTFKNKNIKNLPQTTILSLQREYLKFGGLPEVVLVEEGKRYFLIDEYFKTFLIRDIFERYNPRNEAVIRDMLKLLLNSTYFTISKITNTLKSLGYKIGKGTISNYLNWIEDSFFVYFLKFYSPNVKDQLQYPRKPYFIDNFFISRFSSKFSKNLGRLMENLVAQSLIKESYQHHLLEIYYWKDNRAREVDFVLKHQEKIKQLIQVCYDLYDPETKNREINSLLKASKELKCNDLFIITSDYEGEEKVKGKKIKFIPLWKWLLKDEL</sequence>
<evidence type="ECO:0000313" key="3">
    <source>
        <dbReference type="EMBL" id="PIS39173.1"/>
    </source>
</evidence>
<evidence type="ECO:0000313" key="4">
    <source>
        <dbReference type="Proteomes" id="UP000230088"/>
    </source>
</evidence>
<evidence type="ECO:0000259" key="2">
    <source>
        <dbReference type="Pfam" id="PF13635"/>
    </source>
</evidence>
<dbReference type="InterPro" id="IPR041682">
    <property type="entry name" value="AAA_14"/>
</dbReference>
<dbReference type="InterPro" id="IPR027417">
    <property type="entry name" value="P-loop_NTPase"/>
</dbReference>
<dbReference type="AlphaFoldDB" id="A0A2H0YN23"/>
<dbReference type="EMBL" id="PEYD01000065">
    <property type="protein sequence ID" value="PIS39173.1"/>
    <property type="molecule type" value="Genomic_DNA"/>
</dbReference>